<comment type="similarity">
    <text evidence="1">Belongs to the FMO family.</text>
</comment>
<dbReference type="HOGENOM" id="CLU_006909_7_5_1"/>
<sequence length="624" mass="70036">MRTTATELPVEYGSSERQIVVVVGAGPAGLVTCKSLLEAATPDYPFEPIILEQEDNIGGTFRYRSYENSNLVSSKQLTSFSDFRLPLDHPDHLTLDEYNEYMRDYADHFRLWPRIHLQTKVINISRDADRGGHIVTYVRRLTPGAEWETSPRTIRATYVAICSGLHVIPSVPTIPGIEYVTKPETKRKDSAVEPAVFHSFEYKSRSQLSGRRIMILGTGETGMDLAYEAAKAGATEVVLCTRAGFLSFPKALNDFEVLGFKFESDRPVPIDTLITNLAETAYVHPWVAASHIRWFISDFVIKRVLWILTGTQAGCNQWVGELEPDRLGRAYVFLNKSHKAMPYINRLYRNRPSSLDHLSRYIDPPEDSPPQTEFAVDLAPFPTRFLPSGRAVFPSSARKDAQRMQARDVRPDTVIFATGYRQEFGFLDAAGGYATPAEADVRNIVRAGDESVAFIGFVRPGVGAIPPIAEMQAFFWITLLKGQVRTPLPPPHYHLLVKETARIKYGVDHSTYVSTLAKDIGAAPGLWELWWEYGTHVLVCYCFGAAFTVFYRLFGPFRSPLAPKIIQTEIWDTITRRGVLGNVLMGVIPMAFYLTLNFAAYAAETLWRLAGDPGASSRYTHRTM</sequence>
<keyword evidence="8" id="KW-1185">Reference proteome</keyword>
<dbReference type="PANTHER" id="PTHR23023">
    <property type="entry name" value="DIMETHYLANILINE MONOOXYGENASE"/>
    <property type="match status" value="1"/>
</dbReference>
<dbReference type="Pfam" id="PF00743">
    <property type="entry name" value="FMO-like"/>
    <property type="match status" value="2"/>
</dbReference>
<dbReference type="SUPFAM" id="SSF51905">
    <property type="entry name" value="FAD/NAD(P)-binding domain"/>
    <property type="match status" value="1"/>
</dbReference>
<evidence type="ECO:0000256" key="1">
    <source>
        <dbReference type="ARBA" id="ARBA00009183"/>
    </source>
</evidence>
<dbReference type="Proteomes" id="UP000053257">
    <property type="component" value="Unassembled WGS sequence"/>
</dbReference>
<keyword evidence="6" id="KW-0812">Transmembrane</keyword>
<gene>
    <name evidence="7" type="ORF">PHLGIDRAFT_98602</name>
</gene>
<dbReference type="STRING" id="745531.A0A0C3P2R2"/>
<dbReference type="InterPro" id="IPR000960">
    <property type="entry name" value="Flavin_mOase"/>
</dbReference>
<keyword evidence="6" id="KW-1133">Transmembrane helix</keyword>
<keyword evidence="2" id="KW-0285">Flavoprotein</keyword>
<dbReference type="GO" id="GO:0050661">
    <property type="term" value="F:NADP binding"/>
    <property type="evidence" value="ECO:0007669"/>
    <property type="project" value="InterPro"/>
</dbReference>
<feature type="transmembrane region" description="Helical" evidence="6">
    <location>
        <begin position="579"/>
        <end position="603"/>
    </location>
</feature>
<evidence type="ECO:0008006" key="9">
    <source>
        <dbReference type="Google" id="ProtNLM"/>
    </source>
</evidence>
<evidence type="ECO:0000256" key="5">
    <source>
        <dbReference type="ARBA" id="ARBA00023002"/>
    </source>
</evidence>
<keyword evidence="4" id="KW-0521">NADP</keyword>
<dbReference type="EMBL" id="KN840441">
    <property type="protein sequence ID" value="KIP12204.1"/>
    <property type="molecule type" value="Genomic_DNA"/>
</dbReference>
<evidence type="ECO:0000256" key="2">
    <source>
        <dbReference type="ARBA" id="ARBA00022630"/>
    </source>
</evidence>
<evidence type="ECO:0000313" key="8">
    <source>
        <dbReference type="Proteomes" id="UP000053257"/>
    </source>
</evidence>
<keyword evidence="5" id="KW-0560">Oxidoreductase</keyword>
<dbReference type="InterPro" id="IPR036188">
    <property type="entry name" value="FAD/NAD-bd_sf"/>
</dbReference>
<dbReference type="GO" id="GO:0050660">
    <property type="term" value="F:flavin adenine dinucleotide binding"/>
    <property type="evidence" value="ECO:0007669"/>
    <property type="project" value="InterPro"/>
</dbReference>
<dbReference type="OrthoDB" id="74360at2759"/>
<evidence type="ECO:0000256" key="4">
    <source>
        <dbReference type="ARBA" id="ARBA00022857"/>
    </source>
</evidence>
<evidence type="ECO:0000256" key="3">
    <source>
        <dbReference type="ARBA" id="ARBA00022827"/>
    </source>
</evidence>
<evidence type="ECO:0000256" key="6">
    <source>
        <dbReference type="SAM" id="Phobius"/>
    </source>
</evidence>
<dbReference type="Gene3D" id="3.50.50.60">
    <property type="entry name" value="FAD/NAD(P)-binding domain"/>
    <property type="match status" value="1"/>
</dbReference>
<organism evidence="7 8">
    <name type="scientific">Phlebiopsis gigantea (strain 11061_1 CR5-6)</name>
    <name type="common">White-rot fungus</name>
    <name type="synonym">Peniophora gigantea</name>
    <dbReference type="NCBI Taxonomy" id="745531"/>
    <lineage>
        <taxon>Eukaryota</taxon>
        <taxon>Fungi</taxon>
        <taxon>Dikarya</taxon>
        <taxon>Basidiomycota</taxon>
        <taxon>Agaricomycotina</taxon>
        <taxon>Agaricomycetes</taxon>
        <taxon>Polyporales</taxon>
        <taxon>Phanerochaetaceae</taxon>
        <taxon>Phlebiopsis</taxon>
    </lineage>
</organism>
<keyword evidence="6" id="KW-0472">Membrane</keyword>
<keyword evidence="3" id="KW-0274">FAD</keyword>
<reference evidence="7 8" key="1">
    <citation type="journal article" date="2014" name="PLoS Genet.">
        <title>Analysis of the Phlebiopsis gigantea genome, transcriptome and secretome provides insight into its pioneer colonization strategies of wood.</title>
        <authorList>
            <person name="Hori C."/>
            <person name="Ishida T."/>
            <person name="Igarashi K."/>
            <person name="Samejima M."/>
            <person name="Suzuki H."/>
            <person name="Master E."/>
            <person name="Ferreira P."/>
            <person name="Ruiz-Duenas F.J."/>
            <person name="Held B."/>
            <person name="Canessa P."/>
            <person name="Larrondo L.F."/>
            <person name="Schmoll M."/>
            <person name="Druzhinina I.S."/>
            <person name="Kubicek C.P."/>
            <person name="Gaskell J.A."/>
            <person name="Kersten P."/>
            <person name="St John F."/>
            <person name="Glasner J."/>
            <person name="Sabat G."/>
            <person name="Splinter BonDurant S."/>
            <person name="Syed K."/>
            <person name="Yadav J."/>
            <person name="Mgbeahuruike A.C."/>
            <person name="Kovalchuk A."/>
            <person name="Asiegbu F.O."/>
            <person name="Lackner G."/>
            <person name="Hoffmeister D."/>
            <person name="Rencoret J."/>
            <person name="Gutierrez A."/>
            <person name="Sun H."/>
            <person name="Lindquist E."/>
            <person name="Barry K."/>
            <person name="Riley R."/>
            <person name="Grigoriev I.V."/>
            <person name="Henrissat B."/>
            <person name="Kues U."/>
            <person name="Berka R.M."/>
            <person name="Martinez A.T."/>
            <person name="Covert S.F."/>
            <person name="Blanchette R.A."/>
            <person name="Cullen D."/>
        </authorList>
    </citation>
    <scope>NUCLEOTIDE SEQUENCE [LARGE SCALE GENOMIC DNA]</scope>
    <source>
        <strain evidence="7 8">11061_1 CR5-6</strain>
    </source>
</reference>
<dbReference type="InterPro" id="IPR050346">
    <property type="entry name" value="FMO-like"/>
</dbReference>
<dbReference type="PIRSF" id="PIRSF000332">
    <property type="entry name" value="FMO"/>
    <property type="match status" value="1"/>
</dbReference>
<dbReference type="AlphaFoldDB" id="A0A0C3P2R2"/>
<accession>A0A0C3P2R2</accession>
<protein>
    <recommendedName>
        <fullName evidence="9">FAD/NAD(P)-binding domain-containing protein</fullName>
    </recommendedName>
</protein>
<evidence type="ECO:0000313" key="7">
    <source>
        <dbReference type="EMBL" id="KIP12204.1"/>
    </source>
</evidence>
<dbReference type="InterPro" id="IPR020946">
    <property type="entry name" value="Flavin_mOase-like"/>
</dbReference>
<feature type="transmembrane region" description="Helical" evidence="6">
    <location>
        <begin position="533"/>
        <end position="554"/>
    </location>
</feature>
<dbReference type="PRINTS" id="PR00370">
    <property type="entry name" value="FMOXYGENASE"/>
</dbReference>
<dbReference type="GO" id="GO:0004499">
    <property type="term" value="F:N,N-dimethylaniline monooxygenase activity"/>
    <property type="evidence" value="ECO:0007669"/>
    <property type="project" value="InterPro"/>
</dbReference>
<name>A0A0C3P2R2_PHLG1</name>
<proteinExistence type="inferred from homology"/>